<keyword evidence="1" id="KW-0808">Transferase</keyword>
<dbReference type="CDD" id="cd16936">
    <property type="entry name" value="HATPase_RsbW-like"/>
    <property type="match status" value="1"/>
</dbReference>
<dbReference type="RefSeq" id="WP_203784596.1">
    <property type="nucleotide sequence ID" value="NZ_BOMV01000057.1"/>
</dbReference>
<dbReference type="AlphaFoldDB" id="A0A919K1L2"/>
<dbReference type="GO" id="GO:0004674">
    <property type="term" value="F:protein serine/threonine kinase activity"/>
    <property type="evidence" value="ECO:0007669"/>
    <property type="project" value="UniProtKB-KW"/>
</dbReference>
<accession>A0A919K1L2</accession>
<dbReference type="EMBL" id="BOMV01000057">
    <property type="protein sequence ID" value="GIE97547.1"/>
    <property type="molecule type" value="Genomic_DNA"/>
</dbReference>
<keyword evidence="4" id="KW-1185">Reference proteome</keyword>
<reference evidence="3" key="1">
    <citation type="submission" date="2021-01" db="EMBL/GenBank/DDBJ databases">
        <title>Whole genome shotgun sequence of Actinoplanes rishiriensis NBRC 108556.</title>
        <authorList>
            <person name="Komaki H."/>
            <person name="Tamura T."/>
        </authorList>
    </citation>
    <scope>NUCLEOTIDE SEQUENCE</scope>
    <source>
        <strain evidence="3">NBRC 108556</strain>
    </source>
</reference>
<dbReference type="PANTHER" id="PTHR35526">
    <property type="entry name" value="ANTI-SIGMA-F FACTOR RSBW-RELATED"/>
    <property type="match status" value="1"/>
</dbReference>
<keyword evidence="1" id="KW-0418">Kinase</keyword>
<name>A0A919K1L2_9ACTN</name>
<evidence type="ECO:0000259" key="2">
    <source>
        <dbReference type="Pfam" id="PF13581"/>
    </source>
</evidence>
<dbReference type="Pfam" id="PF13581">
    <property type="entry name" value="HATPase_c_2"/>
    <property type="match status" value="1"/>
</dbReference>
<evidence type="ECO:0000313" key="4">
    <source>
        <dbReference type="Proteomes" id="UP000636960"/>
    </source>
</evidence>
<dbReference type="InterPro" id="IPR050267">
    <property type="entry name" value="Anti-sigma-factor_SerPK"/>
</dbReference>
<protein>
    <recommendedName>
        <fullName evidence="2">Histidine kinase/HSP90-like ATPase domain-containing protein</fullName>
    </recommendedName>
</protein>
<dbReference type="PANTHER" id="PTHR35526:SF3">
    <property type="entry name" value="ANTI-SIGMA-F FACTOR RSBW"/>
    <property type="match status" value="1"/>
</dbReference>
<proteinExistence type="predicted"/>
<dbReference type="SUPFAM" id="SSF55874">
    <property type="entry name" value="ATPase domain of HSP90 chaperone/DNA topoisomerase II/histidine kinase"/>
    <property type="match status" value="1"/>
</dbReference>
<evidence type="ECO:0000313" key="3">
    <source>
        <dbReference type="EMBL" id="GIE97547.1"/>
    </source>
</evidence>
<dbReference type="InterPro" id="IPR003594">
    <property type="entry name" value="HATPase_dom"/>
</dbReference>
<dbReference type="Proteomes" id="UP000636960">
    <property type="component" value="Unassembled WGS sequence"/>
</dbReference>
<comment type="caution">
    <text evidence="3">The sequence shown here is derived from an EMBL/GenBank/DDBJ whole genome shotgun (WGS) entry which is preliminary data.</text>
</comment>
<dbReference type="InterPro" id="IPR036890">
    <property type="entry name" value="HATPase_C_sf"/>
</dbReference>
<organism evidence="3 4">
    <name type="scientific">Paractinoplanes rishiriensis</name>
    <dbReference type="NCBI Taxonomy" id="1050105"/>
    <lineage>
        <taxon>Bacteria</taxon>
        <taxon>Bacillati</taxon>
        <taxon>Actinomycetota</taxon>
        <taxon>Actinomycetes</taxon>
        <taxon>Micromonosporales</taxon>
        <taxon>Micromonosporaceae</taxon>
        <taxon>Paractinoplanes</taxon>
    </lineage>
</organism>
<feature type="domain" description="Histidine kinase/HSP90-like ATPase" evidence="2">
    <location>
        <begin position="9"/>
        <end position="117"/>
    </location>
</feature>
<dbReference type="Gene3D" id="3.30.565.10">
    <property type="entry name" value="Histidine kinase-like ATPase, C-terminal domain"/>
    <property type="match status" value="1"/>
</dbReference>
<sequence length="121" mass="13217">MDFLRLPFTCAQESAVMRRRAADLLAGQPAELVQDVLLLITELVDNVVQHTDSGGELHVVPAAGTLRVEVHDHSRSFPQLQRPDLRRAGGRGLLLVAAIAQSWGSRPTETGKMVWAQVDLA</sequence>
<keyword evidence="1" id="KW-0723">Serine/threonine-protein kinase</keyword>
<evidence type="ECO:0000256" key="1">
    <source>
        <dbReference type="ARBA" id="ARBA00022527"/>
    </source>
</evidence>
<gene>
    <name evidence="3" type="ORF">Ari01nite_50120</name>
</gene>